<dbReference type="SUPFAM" id="SSF82199">
    <property type="entry name" value="SET domain"/>
    <property type="match status" value="1"/>
</dbReference>
<dbReference type="Gene3D" id="2.170.270.10">
    <property type="entry name" value="SET domain"/>
    <property type="match status" value="1"/>
</dbReference>
<keyword evidence="2" id="KW-0808">Transferase</keyword>
<proteinExistence type="predicted"/>
<keyword evidence="2" id="KW-0489">Methyltransferase</keyword>
<dbReference type="Pfam" id="PF00856">
    <property type="entry name" value="SET"/>
    <property type="match status" value="1"/>
</dbReference>
<feature type="domain" description="SET" evidence="1">
    <location>
        <begin position="455"/>
        <end position="586"/>
    </location>
</feature>
<protein>
    <submittedName>
        <fullName evidence="2">N-lysine methyltransferase KMT5A-B-like isoform X1</fullName>
    </submittedName>
</protein>
<dbReference type="GO" id="GO:0008168">
    <property type="term" value="F:methyltransferase activity"/>
    <property type="evidence" value="ECO:0007669"/>
    <property type="project" value="UniProtKB-KW"/>
</dbReference>
<evidence type="ECO:0000313" key="2">
    <source>
        <dbReference type="EMBL" id="RXN15051.1"/>
    </source>
</evidence>
<dbReference type="SMART" id="SM00317">
    <property type="entry name" value="SET"/>
    <property type="match status" value="1"/>
</dbReference>
<dbReference type="InterPro" id="IPR001214">
    <property type="entry name" value="SET_dom"/>
</dbReference>
<keyword evidence="3" id="KW-1185">Reference proteome</keyword>
<evidence type="ECO:0000313" key="3">
    <source>
        <dbReference type="Proteomes" id="UP000290572"/>
    </source>
</evidence>
<sequence length="604" mass="68706">MAEQSKKRSVADRNITYCLRCYKPQDNLPVHLARGCMKTSTPDERAEELQKAKVSNREWIRKGRTWDYDQLCEILPDRPSRLSMMKELLQRGFFIKNQPDDSELATTTSTTVIAPSTKDWQKILKVAKADFLQIYGNLQRGSKVSSAEKTLYRYYCEAILVFRHHQCPGALEGLTDAEWVNRRQHSGRVVIGISSHVTSTKQTATFALTNREEAWFQLYFQKIRPENIRPEKVSNSFFLSSTGEAVHSVSQDMDRLHEMYKLPVLRSRDVRKAIEATAQMLSADNQEAIRQYLTHSTGGAQQDRMQQPQFVVDTAVLLDSLAGFTSDDDPDTPGTSVECGPPSKDFSAFLARFPVSLGGQPPNKKQRVNEGFAEDRVFYDRWRSTQYAKREEYLLSQFTHRKPSAVKVAGLIAKEGWRANHPRPEDIERLWRPARRVTIETDETIIKNVSQQTWAGLAIKNFGPQQGLGVVATQPFSKGDIVCDYHGKVITAAAGRAMMQDMHNEPGYLFFFKSGSRDMCIDAQTFPCDCHPVTDTIGRRINHSSKGPNLKPLHCVLKVDGEDRHVILFRALQDITVDTQLKFDYGVSRKSFRGEGLDLEWLDE</sequence>
<gene>
    <name evidence="2" type="ORF">ROHU_028373</name>
</gene>
<dbReference type="InterPro" id="IPR046341">
    <property type="entry name" value="SET_dom_sf"/>
</dbReference>
<dbReference type="PANTHER" id="PTHR47306:SF2">
    <property type="entry name" value="CORE-BINDING (CB) DOMAIN-CONTAINING PROTEIN"/>
    <property type="match status" value="1"/>
</dbReference>
<dbReference type="EMBL" id="QBIY01012866">
    <property type="protein sequence ID" value="RXN15051.1"/>
    <property type="molecule type" value="Genomic_DNA"/>
</dbReference>
<evidence type="ECO:0000259" key="1">
    <source>
        <dbReference type="PROSITE" id="PS50280"/>
    </source>
</evidence>
<dbReference type="Proteomes" id="UP000290572">
    <property type="component" value="Unassembled WGS sequence"/>
</dbReference>
<dbReference type="GO" id="GO:0032259">
    <property type="term" value="P:methylation"/>
    <property type="evidence" value="ECO:0007669"/>
    <property type="project" value="UniProtKB-KW"/>
</dbReference>
<dbReference type="PROSITE" id="PS50280">
    <property type="entry name" value="SET"/>
    <property type="match status" value="1"/>
</dbReference>
<dbReference type="AlphaFoldDB" id="A0A498M3B9"/>
<dbReference type="PANTHER" id="PTHR47306">
    <property type="entry name" value="SI:CH211-178J18.4-RELATED"/>
    <property type="match status" value="1"/>
</dbReference>
<accession>A0A498M3B9</accession>
<name>A0A498M3B9_LABRO</name>
<comment type="caution">
    <text evidence="2">The sequence shown here is derived from an EMBL/GenBank/DDBJ whole genome shotgun (WGS) entry which is preliminary data.</text>
</comment>
<reference evidence="2 3" key="1">
    <citation type="submission" date="2018-03" db="EMBL/GenBank/DDBJ databases">
        <title>Draft genome sequence of Rohu Carp (Labeo rohita).</title>
        <authorList>
            <person name="Das P."/>
            <person name="Kushwaha B."/>
            <person name="Joshi C.G."/>
            <person name="Kumar D."/>
            <person name="Nagpure N.S."/>
            <person name="Sahoo L."/>
            <person name="Das S.P."/>
            <person name="Bit A."/>
            <person name="Patnaik S."/>
            <person name="Meher P.K."/>
            <person name="Jayasankar P."/>
            <person name="Koringa P.G."/>
            <person name="Patel N.V."/>
            <person name="Hinsu A.T."/>
            <person name="Kumar R."/>
            <person name="Pandey M."/>
            <person name="Agarwal S."/>
            <person name="Srivastava S."/>
            <person name="Singh M."/>
            <person name="Iquebal M.A."/>
            <person name="Jaiswal S."/>
            <person name="Angadi U.B."/>
            <person name="Kumar N."/>
            <person name="Raza M."/>
            <person name="Shah T.M."/>
            <person name="Rai A."/>
            <person name="Jena J.K."/>
        </authorList>
    </citation>
    <scope>NUCLEOTIDE SEQUENCE [LARGE SCALE GENOMIC DNA]</scope>
    <source>
        <strain evidence="2">DASCIFA01</strain>
        <tissue evidence="2">Testis</tissue>
    </source>
</reference>
<organism evidence="2 3">
    <name type="scientific">Labeo rohita</name>
    <name type="common">Indian major carp</name>
    <name type="synonym">Cyprinus rohita</name>
    <dbReference type="NCBI Taxonomy" id="84645"/>
    <lineage>
        <taxon>Eukaryota</taxon>
        <taxon>Metazoa</taxon>
        <taxon>Chordata</taxon>
        <taxon>Craniata</taxon>
        <taxon>Vertebrata</taxon>
        <taxon>Euteleostomi</taxon>
        <taxon>Actinopterygii</taxon>
        <taxon>Neopterygii</taxon>
        <taxon>Teleostei</taxon>
        <taxon>Ostariophysi</taxon>
        <taxon>Cypriniformes</taxon>
        <taxon>Cyprinidae</taxon>
        <taxon>Labeoninae</taxon>
        <taxon>Labeonini</taxon>
        <taxon>Labeo</taxon>
    </lineage>
</organism>
<dbReference type="STRING" id="84645.A0A498M3B9"/>